<dbReference type="EMBL" id="QJVJ01000002">
    <property type="protein sequence ID" value="PYI56228.1"/>
    <property type="molecule type" value="Genomic_DNA"/>
</dbReference>
<dbReference type="Gene3D" id="1.20.1070.10">
    <property type="entry name" value="Rhodopsin 7-helix transmembrane proteins"/>
    <property type="match status" value="1"/>
</dbReference>
<feature type="transmembrane region" description="Helical" evidence="1">
    <location>
        <begin position="50"/>
        <end position="71"/>
    </location>
</feature>
<keyword evidence="1" id="KW-0812">Transmembrane</keyword>
<keyword evidence="3" id="KW-1185">Reference proteome</keyword>
<dbReference type="AlphaFoldDB" id="A0A2V5K9Y9"/>
<keyword evidence="1" id="KW-1133">Transmembrane helix</keyword>
<feature type="transmembrane region" description="Helical" evidence="1">
    <location>
        <begin position="19"/>
        <end position="38"/>
    </location>
</feature>
<comment type="caution">
    <text evidence="2">The sequence shown here is derived from an EMBL/GenBank/DDBJ whole genome shotgun (WGS) entry which is preliminary data.</text>
</comment>
<dbReference type="OrthoDB" id="2627183at2"/>
<evidence type="ECO:0000313" key="2">
    <source>
        <dbReference type="EMBL" id="PYI56228.1"/>
    </source>
</evidence>
<accession>A0A2V5K9Y9</accession>
<evidence type="ECO:0000256" key="1">
    <source>
        <dbReference type="SAM" id="Phobius"/>
    </source>
</evidence>
<keyword evidence="1" id="KW-0472">Membrane</keyword>
<name>A0A2V5K9Y9_9BACL</name>
<feature type="transmembrane region" description="Helical" evidence="1">
    <location>
        <begin position="83"/>
        <end position="105"/>
    </location>
</feature>
<gene>
    <name evidence="2" type="ORF">DLM86_04370</name>
</gene>
<organism evidence="2 3">
    <name type="scientific">Paenibacillus flagellatus</name>
    <dbReference type="NCBI Taxonomy" id="2211139"/>
    <lineage>
        <taxon>Bacteria</taxon>
        <taxon>Bacillati</taxon>
        <taxon>Bacillota</taxon>
        <taxon>Bacilli</taxon>
        <taxon>Bacillales</taxon>
        <taxon>Paenibacillaceae</taxon>
        <taxon>Paenibacillus</taxon>
    </lineage>
</organism>
<sequence length="177" mass="19967">MTQTESADYRKWYRKKRNIARIAIVLTGLIGAVIAASYPSDERRVLWTEIGSGSAALLFYSYFVPYLRAVVKRKIAPPAPLRYLFLALLGVMLLYMVMLLGGGLLDAIREPETERVTIAERWNPKRGGDQVRTSEGDIYEIYAERVRLEEGGTYWVKTFRYGNAIIGVGRADPDGAK</sequence>
<proteinExistence type="predicted"/>
<dbReference type="Proteomes" id="UP000247476">
    <property type="component" value="Unassembled WGS sequence"/>
</dbReference>
<reference evidence="2 3" key="1">
    <citation type="submission" date="2018-05" db="EMBL/GenBank/DDBJ databases">
        <title>Paenibacillus flagellatus sp. nov., isolated from selenium mineral soil.</title>
        <authorList>
            <person name="Dai X."/>
        </authorList>
    </citation>
    <scope>NUCLEOTIDE SEQUENCE [LARGE SCALE GENOMIC DNA]</scope>
    <source>
        <strain evidence="2 3">DXL2</strain>
    </source>
</reference>
<protein>
    <submittedName>
        <fullName evidence="2">Uncharacterized protein</fullName>
    </submittedName>
</protein>
<evidence type="ECO:0000313" key="3">
    <source>
        <dbReference type="Proteomes" id="UP000247476"/>
    </source>
</evidence>
<dbReference type="RefSeq" id="WP_110838756.1">
    <property type="nucleotide sequence ID" value="NZ_QJVJ01000002.1"/>
</dbReference>